<accession>A0A2T2P864</accession>
<dbReference type="EMBL" id="KZ678128">
    <property type="protein sequence ID" value="PSN73829.1"/>
    <property type="molecule type" value="Genomic_DNA"/>
</dbReference>
<sequence>LPSAVVSLKVAHRTRPAEPGPAPAVAEIVYHVRRRRCVRVSRPHVRLQPRRRRRNALLFLTLHHSRSRSAHLERRVPQPPGLGPPSCIHPETPGYLLTPPSSPAGRFVSAAQRHHLFASLSQGSCVARPISALFTRQGGPIEAWKSLSGAFCGNYGWAKEAWLCLVRSLRGRIPARMRVGRRVGQWGPWRSWDGG</sequence>
<proteinExistence type="predicted"/>
<evidence type="ECO:0000313" key="1">
    <source>
        <dbReference type="EMBL" id="PSN73829.1"/>
    </source>
</evidence>
<feature type="non-terminal residue" evidence="1">
    <location>
        <position position="1"/>
    </location>
</feature>
<name>A0A2T2P864_CORCC</name>
<keyword evidence="2" id="KW-1185">Reference proteome</keyword>
<protein>
    <submittedName>
        <fullName evidence="1">Uncharacterized protein</fullName>
    </submittedName>
</protein>
<organism evidence="1 2">
    <name type="scientific">Corynespora cassiicola Philippines</name>
    <dbReference type="NCBI Taxonomy" id="1448308"/>
    <lineage>
        <taxon>Eukaryota</taxon>
        <taxon>Fungi</taxon>
        <taxon>Dikarya</taxon>
        <taxon>Ascomycota</taxon>
        <taxon>Pezizomycotina</taxon>
        <taxon>Dothideomycetes</taxon>
        <taxon>Pleosporomycetidae</taxon>
        <taxon>Pleosporales</taxon>
        <taxon>Corynesporascaceae</taxon>
        <taxon>Corynespora</taxon>
    </lineage>
</organism>
<dbReference type="Proteomes" id="UP000240883">
    <property type="component" value="Unassembled WGS sequence"/>
</dbReference>
<reference evidence="1 2" key="1">
    <citation type="journal article" date="2018" name="Front. Microbiol.">
        <title>Genome-Wide Analysis of Corynespora cassiicola Leaf Fall Disease Putative Effectors.</title>
        <authorList>
            <person name="Lopez D."/>
            <person name="Ribeiro S."/>
            <person name="Label P."/>
            <person name="Fumanal B."/>
            <person name="Venisse J.S."/>
            <person name="Kohler A."/>
            <person name="de Oliveira R.R."/>
            <person name="Labutti K."/>
            <person name="Lipzen A."/>
            <person name="Lail K."/>
            <person name="Bauer D."/>
            <person name="Ohm R.A."/>
            <person name="Barry K.W."/>
            <person name="Spatafora J."/>
            <person name="Grigoriev I.V."/>
            <person name="Martin F.M."/>
            <person name="Pujade-Renaud V."/>
        </authorList>
    </citation>
    <scope>NUCLEOTIDE SEQUENCE [LARGE SCALE GENOMIC DNA]</scope>
    <source>
        <strain evidence="1 2">Philippines</strain>
    </source>
</reference>
<evidence type="ECO:0000313" key="2">
    <source>
        <dbReference type="Proteomes" id="UP000240883"/>
    </source>
</evidence>
<dbReference type="AlphaFoldDB" id="A0A2T2P864"/>
<gene>
    <name evidence="1" type="ORF">BS50DRAFT_580</name>
</gene>